<dbReference type="InterPro" id="IPR000836">
    <property type="entry name" value="PRTase_dom"/>
</dbReference>
<dbReference type="InterPro" id="IPR029057">
    <property type="entry name" value="PRTase-like"/>
</dbReference>
<evidence type="ECO:0000256" key="1">
    <source>
        <dbReference type="SAM" id="MobiDB-lite"/>
    </source>
</evidence>
<feature type="region of interest" description="Disordered" evidence="1">
    <location>
        <begin position="1"/>
        <end position="23"/>
    </location>
</feature>
<dbReference type="CDD" id="cd06223">
    <property type="entry name" value="PRTases_typeI"/>
    <property type="match status" value="1"/>
</dbReference>
<reference evidence="2 3" key="1">
    <citation type="submission" date="2020-07" db="EMBL/GenBank/DDBJ databases">
        <title>Huge and variable diversity of episymbiotic CPR bacteria and DPANN archaea in groundwater ecosystems.</title>
        <authorList>
            <person name="He C.Y."/>
            <person name="Keren R."/>
            <person name="Whittaker M."/>
            <person name="Farag I.F."/>
            <person name="Doudna J."/>
            <person name="Cate J.H.D."/>
            <person name="Banfield J.F."/>
        </authorList>
    </citation>
    <scope>NUCLEOTIDE SEQUENCE [LARGE SCALE GENOMIC DNA]</scope>
    <source>
        <strain evidence="2">NC_groundwater_70_Ag_B-0.1um_54_66</strain>
    </source>
</reference>
<evidence type="ECO:0000313" key="3">
    <source>
        <dbReference type="Proteomes" id="UP000595362"/>
    </source>
</evidence>
<dbReference type="AlphaFoldDB" id="A0A7T5R2I4"/>
<sequence>MEREALPTNAREASAEEHHMTRIPWGPEGLPVIAQSFWGPELQRMGKQFELTSGQCLHWHPDYEQAKKGGSLEAAARAIMSVINTKRLADLQQKIAGREVIFLAPLVPPANGGRNMLPISFARFLARHFGGKVAEDVRQVVRVGRKDMDGIDKLLHQPSFAGSIKQGAHYVLVDDSSKDGGTGATLRSFVEERGGKVICMATLANCAGSLRSLHTNTPGTRELMGLLKHNIAATPAQIETLQKKVGPHADRILEKYCHFGMAALTATEARVAGEYGHNLREVLQRRCATTQPTPQNSNLH</sequence>
<keyword evidence="2" id="KW-0328">Glycosyltransferase</keyword>
<evidence type="ECO:0000313" key="2">
    <source>
        <dbReference type="EMBL" id="QQG36264.1"/>
    </source>
</evidence>
<keyword evidence="2" id="KW-0808">Transferase</keyword>
<dbReference type="GO" id="GO:0016757">
    <property type="term" value="F:glycosyltransferase activity"/>
    <property type="evidence" value="ECO:0007669"/>
    <property type="project" value="UniProtKB-KW"/>
</dbReference>
<proteinExistence type="predicted"/>
<organism evidence="2 3">
    <name type="scientific">Micavibrio aeruginosavorus</name>
    <dbReference type="NCBI Taxonomy" id="349221"/>
    <lineage>
        <taxon>Bacteria</taxon>
        <taxon>Pseudomonadati</taxon>
        <taxon>Bdellovibrionota</taxon>
        <taxon>Bdellovibrionia</taxon>
        <taxon>Bdellovibrionales</taxon>
        <taxon>Pseudobdellovibrionaceae</taxon>
        <taxon>Micavibrio</taxon>
    </lineage>
</organism>
<protein>
    <submittedName>
        <fullName evidence="2">Phosphoribosyltransferase</fullName>
    </submittedName>
</protein>
<dbReference type="Gene3D" id="3.40.50.2020">
    <property type="match status" value="1"/>
</dbReference>
<dbReference type="SUPFAM" id="SSF53271">
    <property type="entry name" value="PRTase-like"/>
    <property type="match status" value="1"/>
</dbReference>
<accession>A0A7T5R2I4</accession>
<name>A0A7T5R2I4_9BACT</name>
<dbReference type="Proteomes" id="UP000595362">
    <property type="component" value="Chromosome"/>
</dbReference>
<dbReference type="EMBL" id="CP066681">
    <property type="protein sequence ID" value="QQG36264.1"/>
    <property type="molecule type" value="Genomic_DNA"/>
</dbReference>
<gene>
    <name evidence="2" type="ORF">HYS17_00270</name>
</gene>